<evidence type="ECO:0000259" key="2">
    <source>
        <dbReference type="Pfam" id="PF11127"/>
    </source>
</evidence>
<protein>
    <recommendedName>
        <fullName evidence="2">Inner membrane protein YgaP-like transmembrane domain-containing protein</fullName>
    </recommendedName>
</protein>
<reference evidence="3 4" key="1">
    <citation type="journal article" date="2017" name="Antonie Van Leeuwenhoek">
        <title>Rhizobium rhizosphaerae sp. nov., a novel species isolated from rice rhizosphere.</title>
        <authorList>
            <person name="Zhao J.J."/>
            <person name="Zhang J."/>
            <person name="Zhang R.J."/>
            <person name="Zhang C.W."/>
            <person name="Yin H.Q."/>
            <person name="Zhang X.X."/>
        </authorList>
    </citation>
    <scope>NUCLEOTIDE SEQUENCE [LARGE SCALE GENOMIC DNA]</scope>
    <source>
        <strain evidence="3 4">BSs20135</strain>
    </source>
</reference>
<evidence type="ECO:0000313" key="4">
    <source>
        <dbReference type="Proteomes" id="UP000006327"/>
    </source>
</evidence>
<feature type="transmembrane region" description="Helical" evidence="1">
    <location>
        <begin position="38"/>
        <end position="62"/>
    </location>
</feature>
<proteinExistence type="predicted"/>
<keyword evidence="1" id="KW-0472">Membrane</keyword>
<dbReference type="Pfam" id="PF11127">
    <property type="entry name" value="YgaP-like_TM"/>
    <property type="match status" value="1"/>
</dbReference>
<keyword evidence="1" id="KW-1133">Transmembrane helix</keyword>
<accession>K6Y0P4</accession>
<feature type="transmembrane region" description="Helical" evidence="1">
    <location>
        <begin position="12"/>
        <end position="32"/>
    </location>
</feature>
<dbReference type="InterPro" id="IPR021309">
    <property type="entry name" value="YgaP-like_TM"/>
</dbReference>
<dbReference type="AlphaFoldDB" id="K6Y0P4"/>
<keyword evidence="1" id="KW-0812">Transmembrane</keyword>
<comment type="caution">
    <text evidence="3">The sequence shown here is derived from an EMBL/GenBank/DDBJ whole genome shotgun (WGS) entry which is preliminary data.</text>
</comment>
<sequence length="76" mass="8617">MMNLLKANCGNVDRIIRALLSVALLLYCVFFWESIGDVFLQSIILIFSILNLISTTIGWCPIYQLANINTCKSDFK</sequence>
<dbReference type="Proteomes" id="UP000006327">
    <property type="component" value="Unassembled WGS sequence"/>
</dbReference>
<keyword evidence="4" id="KW-1185">Reference proteome</keyword>
<dbReference type="EMBL" id="BAEO01000007">
    <property type="protein sequence ID" value="GAC17486.1"/>
    <property type="molecule type" value="Genomic_DNA"/>
</dbReference>
<evidence type="ECO:0000313" key="3">
    <source>
        <dbReference type="EMBL" id="GAC17486.1"/>
    </source>
</evidence>
<feature type="domain" description="Inner membrane protein YgaP-like transmembrane" evidence="2">
    <location>
        <begin position="6"/>
        <end position="73"/>
    </location>
</feature>
<evidence type="ECO:0000256" key="1">
    <source>
        <dbReference type="SAM" id="Phobius"/>
    </source>
</evidence>
<gene>
    <name evidence="3" type="ORF">GARC_0505</name>
</gene>
<name>K6Y0P4_9ALTE</name>
<organism evidence="3 4">
    <name type="scientific">Paraglaciecola arctica BSs20135</name>
    <dbReference type="NCBI Taxonomy" id="493475"/>
    <lineage>
        <taxon>Bacteria</taxon>
        <taxon>Pseudomonadati</taxon>
        <taxon>Pseudomonadota</taxon>
        <taxon>Gammaproteobacteria</taxon>
        <taxon>Alteromonadales</taxon>
        <taxon>Alteromonadaceae</taxon>
        <taxon>Paraglaciecola</taxon>
    </lineage>
</organism>